<dbReference type="PRINTS" id="PR00376">
    <property type="entry name" value="IL1BCENZYME"/>
</dbReference>
<keyword evidence="3" id="KW-0378">Hydrolase</keyword>
<keyword evidence="5" id="KW-0865">Zymogen</keyword>
<accession>A0A068WHW6</accession>
<name>A0A068WHW6_ECHGR</name>
<evidence type="ECO:0000313" key="11">
    <source>
        <dbReference type="Proteomes" id="UP000492820"/>
    </source>
</evidence>
<dbReference type="CDD" id="cd00032">
    <property type="entry name" value="CASc"/>
    <property type="match status" value="1"/>
</dbReference>
<dbReference type="GO" id="GO:0006508">
    <property type="term" value="P:proteolysis"/>
    <property type="evidence" value="ECO:0007669"/>
    <property type="project" value="UniProtKB-KW"/>
</dbReference>
<evidence type="ECO:0000256" key="2">
    <source>
        <dbReference type="ARBA" id="ARBA00022670"/>
    </source>
</evidence>
<dbReference type="Proteomes" id="UP000492820">
    <property type="component" value="Unassembled WGS sequence"/>
</dbReference>
<reference evidence="10" key="2">
    <citation type="submission" date="2014-06" db="EMBL/GenBank/DDBJ databases">
        <authorList>
            <person name="Aslett M."/>
        </authorList>
    </citation>
    <scope>NUCLEOTIDE SEQUENCE</scope>
</reference>
<evidence type="ECO:0000313" key="12">
    <source>
        <dbReference type="WBParaSite" id="EgrG_000462900"/>
    </source>
</evidence>
<feature type="domain" description="Caspase family p10" evidence="8">
    <location>
        <begin position="239"/>
        <end position="335"/>
    </location>
</feature>
<dbReference type="PROSITE" id="PS01122">
    <property type="entry name" value="CASPASE_CYS"/>
    <property type="match status" value="1"/>
</dbReference>
<evidence type="ECO:0000256" key="6">
    <source>
        <dbReference type="RuleBase" id="RU003971"/>
    </source>
</evidence>
<protein>
    <submittedName>
        <fullName evidence="10 12">Caspase 3 apoptosis cysteine peptidase</fullName>
    </submittedName>
</protein>
<dbReference type="PANTHER" id="PTHR10454:SF210">
    <property type="entry name" value="CASPASE-2"/>
    <property type="match status" value="1"/>
</dbReference>
<dbReference type="InterPro" id="IPR033139">
    <property type="entry name" value="Caspase_cys_AS"/>
</dbReference>
<keyword evidence="2" id="KW-0645">Protease</keyword>
<organism evidence="10">
    <name type="scientific">Echinococcus granulosus</name>
    <name type="common">Hydatid tapeworm</name>
    <dbReference type="NCBI Taxonomy" id="6210"/>
    <lineage>
        <taxon>Eukaryota</taxon>
        <taxon>Metazoa</taxon>
        <taxon>Spiralia</taxon>
        <taxon>Lophotrochozoa</taxon>
        <taxon>Platyhelminthes</taxon>
        <taxon>Cestoda</taxon>
        <taxon>Eucestoda</taxon>
        <taxon>Cyclophyllidea</taxon>
        <taxon>Taeniidae</taxon>
        <taxon>Echinococcus</taxon>
        <taxon>Echinococcus granulosus group</taxon>
    </lineage>
</organism>
<evidence type="ECO:0000256" key="3">
    <source>
        <dbReference type="ARBA" id="ARBA00022801"/>
    </source>
</evidence>
<dbReference type="PROSITE" id="PS50207">
    <property type="entry name" value="CASPASE_P10"/>
    <property type="match status" value="1"/>
</dbReference>
<keyword evidence="4" id="KW-0788">Thiol protease</keyword>
<evidence type="ECO:0000259" key="9">
    <source>
        <dbReference type="PROSITE" id="PS50208"/>
    </source>
</evidence>
<comment type="similarity">
    <text evidence="1 6">Belongs to the peptidase C14A family.</text>
</comment>
<dbReference type="InterPro" id="IPR016129">
    <property type="entry name" value="Caspase_his_AS"/>
</dbReference>
<dbReference type="PROSITE" id="PS01121">
    <property type="entry name" value="CASPASE_HIS"/>
    <property type="match status" value="1"/>
</dbReference>
<dbReference type="InterPro" id="IPR029030">
    <property type="entry name" value="Caspase-like_dom_sf"/>
</dbReference>
<dbReference type="EMBL" id="LK028579">
    <property type="protein sequence ID" value="CDS19333.1"/>
    <property type="molecule type" value="Genomic_DNA"/>
</dbReference>
<evidence type="ECO:0000256" key="4">
    <source>
        <dbReference type="ARBA" id="ARBA00022807"/>
    </source>
</evidence>
<evidence type="ECO:0000313" key="10">
    <source>
        <dbReference type="EMBL" id="CDS19333.1"/>
    </source>
</evidence>
<dbReference type="SMART" id="SM00115">
    <property type="entry name" value="CASc"/>
    <property type="match status" value="1"/>
</dbReference>
<dbReference type="WBParaSite" id="EgrG_000462900">
    <property type="protein sequence ID" value="EgrG_000462900"/>
    <property type="gene ID" value="EgrG_000462900"/>
</dbReference>
<sequence>MENKVLSSKPTADIPVKDDAEDASFIFSSTGGKASPTPRGTTSPCQASPTLSKSVKPAEVTTGIGSGDRRRYLSEIELCDPDLGYPRVANPTNRSNPRGVCLLINQRDFDSAKTGQERRDGTDVDADNIERTFIRCGYAVNRATNLTLRKMEFLLDDVRSQNHSKYDSFACVILSHGAEGIVYASDGTINVDRLIGYFRSDRCPTLAGKPKMFFIQACRGCKFDKGVTLSTDASSDSVLVTKLPIEADIFVANSTFPGYYAWRNSHAGSWFIQELCKVIKAAQESGRHHDVASLLTVVARKVALLYESNTGQSDSHGSKQMVSVNSTLTRKAFIV</sequence>
<dbReference type="InterPro" id="IPR001309">
    <property type="entry name" value="Pept_C14_p20"/>
</dbReference>
<dbReference type="PROSITE" id="PS50208">
    <property type="entry name" value="CASPASE_P20"/>
    <property type="match status" value="1"/>
</dbReference>
<dbReference type="InterPro" id="IPR015917">
    <property type="entry name" value="Pept_C14A"/>
</dbReference>
<dbReference type="AlphaFoldDB" id="A0A068WHW6"/>
<evidence type="ECO:0000259" key="8">
    <source>
        <dbReference type="PROSITE" id="PS50207"/>
    </source>
</evidence>
<gene>
    <name evidence="12" type="primary">EGR_04745</name>
    <name evidence="10" type="ORF">EgrG_000462900</name>
</gene>
<feature type="domain" description="Caspase family p20" evidence="9">
    <location>
        <begin position="97"/>
        <end position="222"/>
    </location>
</feature>
<evidence type="ECO:0000256" key="1">
    <source>
        <dbReference type="ARBA" id="ARBA00010134"/>
    </source>
</evidence>
<reference evidence="10 11" key="1">
    <citation type="journal article" date="2013" name="Nature">
        <title>The genomes of four tapeworm species reveal adaptations to parasitism.</title>
        <authorList>
            <person name="Tsai I.J."/>
            <person name="Zarowiecki M."/>
            <person name="Holroyd N."/>
            <person name="Garciarrubio A."/>
            <person name="Sanchez-Flores A."/>
            <person name="Brooks K.L."/>
            <person name="Tracey A."/>
            <person name="Bobes R.J."/>
            <person name="Fragoso G."/>
            <person name="Sciutto E."/>
            <person name="Aslett M."/>
            <person name="Beasley H."/>
            <person name="Bennett H.M."/>
            <person name="Cai J."/>
            <person name="Camicia F."/>
            <person name="Clark R."/>
            <person name="Cucher M."/>
            <person name="De Silva N."/>
            <person name="Day T.A."/>
            <person name="Deplazes P."/>
            <person name="Estrada K."/>
            <person name="Fernandez C."/>
            <person name="Holland P.W."/>
            <person name="Hou J."/>
            <person name="Hu S."/>
            <person name="Huckvale T."/>
            <person name="Hung S.S."/>
            <person name="Kamenetzky L."/>
            <person name="Keane J.A."/>
            <person name="Kiss F."/>
            <person name="Koziol U."/>
            <person name="Lambert O."/>
            <person name="Liu K."/>
            <person name="Luo X."/>
            <person name="Luo Y."/>
            <person name="Macchiaroli N."/>
            <person name="Nichol S."/>
            <person name="Paps J."/>
            <person name="Parkinson J."/>
            <person name="Pouchkina-Stantcheva N."/>
            <person name="Riddiford N."/>
            <person name="Rosenzvit M."/>
            <person name="Salinas G."/>
            <person name="Wasmuth J.D."/>
            <person name="Zamanian M."/>
            <person name="Zheng Y."/>
            <person name="Cai X."/>
            <person name="Soberon X."/>
            <person name="Olson P.D."/>
            <person name="Laclette J.P."/>
            <person name="Brehm K."/>
            <person name="Berriman M."/>
            <person name="Garciarrubio A."/>
            <person name="Bobes R.J."/>
            <person name="Fragoso G."/>
            <person name="Sanchez-Flores A."/>
            <person name="Estrada K."/>
            <person name="Cevallos M.A."/>
            <person name="Morett E."/>
            <person name="Gonzalez V."/>
            <person name="Portillo T."/>
            <person name="Ochoa-Leyva A."/>
            <person name="Jose M.V."/>
            <person name="Sciutto E."/>
            <person name="Landa A."/>
            <person name="Jimenez L."/>
            <person name="Valdes V."/>
            <person name="Carrero J.C."/>
            <person name="Larralde C."/>
            <person name="Morales-Montor J."/>
            <person name="Limon-Lason J."/>
            <person name="Soberon X."/>
            <person name="Laclette J.P."/>
        </authorList>
    </citation>
    <scope>NUCLEOTIDE SEQUENCE [LARGE SCALE GENOMIC DNA]</scope>
</reference>
<dbReference type="InterPro" id="IPR002138">
    <property type="entry name" value="Pept_C14_p10"/>
</dbReference>
<dbReference type="SUPFAM" id="SSF52129">
    <property type="entry name" value="Caspase-like"/>
    <property type="match status" value="1"/>
</dbReference>
<dbReference type="GO" id="GO:0043525">
    <property type="term" value="P:positive regulation of neuron apoptotic process"/>
    <property type="evidence" value="ECO:0007669"/>
    <property type="project" value="TreeGrafter"/>
</dbReference>
<feature type="compositionally biased region" description="Polar residues" evidence="7">
    <location>
        <begin position="26"/>
        <end position="51"/>
    </location>
</feature>
<feature type="compositionally biased region" description="Polar residues" evidence="7">
    <location>
        <begin position="1"/>
        <end position="10"/>
    </location>
</feature>
<dbReference type="GO" id="GO:0005737">
    <property type="term" value="C:cytoplasm"/>
    <property type="evidence" value="ECO:0007669"/>
    <property type="project" value="TreeGrafter"/>
</dbReference>
<dbReference type="GO" id="GO:0004197">
    <property type="term" value="F:cysteine-type endopeptidase activity"/>
    <property type="evidence" value="ECO:0007669"/>
    <property type="project" value="InterPro"/>
</dbReference>
<dbReference type="Pfam" id="PF00656">
    <property type="entry name" value="Peptidase_C14"/>
    <property type="match status" value="1"/>
</dbReference>
<evidence type="ECO:0000256" key="7">
    <source>
        <dbReference type="SAM" id="MobiDB-lite"/>
    </source>
</evidence>
<proteinExistence type="inferred from homology"/>
<dbReference type="InterPro" id="IPR002398">
    <property type="entry name" value="Pept_C14"/>
</dbReference>
<dbReference type="InterPro" id="IPR011600">
    <property type="entry name" value="Pept_C14_caspase"/>
</dbReference>
<evidence type="ECO:0000256" key="5">
    <source>
        <dbReference type="ARBA" id="ARBA00023145"/>
    </source>
</evidence>
<dbReference type="OrthoDB" id="6116485at2759"/>
<reference evidence="12" key="3">
    <citation type="submission" date="2020-10" db="UniProtKB">
        <authorList>
            <consortium name="WormBaseParasite"/>
        </authorList>
    </citation>
    <scope>IDENTIFICATION</scope>
</reference>
<dbReference type="Gene3D" id="3.40.50.1460">
    <property type="match status" value="1"/>
</dbReference>
<feature type="region of interest" description="Disordered" evidence="7">
    <location>
        <begin position="1"/>
        <end position="51"/>
    </location>
</feature>
<dbReference type="GO" id="GO:0006915">
    <property type="term" value="P:apoptotic process"/>
    <property type="evidence" value="ECO:0007669"/>
    <property type="project" value="TreeGrafter"/>
</dbReference>
<dbReference type="PANTHER" id="PTHR10454">
    <property type="entry name" value="CASPASE"/>
    <property type="match status" value="1"/>
</dbReference>